<dbReference type="Proteomes" id="UP001153555">
    <property type="component" value="Unassembled WGS sequence"/>
</dbReference>
<dbReference type="EMBL" id="CACSLK010020742">
    <property type="protein sequence ID" value="CAA0820796.1"/>
    <property type="molecule type" value="Genomic_DNA"/>
</dbReference>
<evidence type="ECO:0000256" key="1">
    <source>
        <dbReference type="SAM" id="MobiDB-lite"/>
    </source>
</evidence>
<feature type="compositionally biased region" description="Acidic residues" evidence="1">
    <location>
        <begin position="85"/>
        <end position="98"/>
    </location>
</feature>
<name>A0A9N7N543_STRHE</name>
<feature type="compositionally biased region" description="Pro residues" evidence="1">
    <location>
        <begin position="56"/>
        <end position="68"/>
    </location>
</feature>
<evidence type="ECO:0000313" key="2">
    <source>
        <dbReference type="EMBL" id="CAA0820796.1"/>
    </source>
</evidence>
<feature type="region of interest" description="Disordered" evidence="1">
    <location>
        <begin position="56"/>
        <end position="102"/>
    </location>
</feature>
<organism evidence="2 3">
    <name type="scientific">Striga hermonthica</name>
    <name type="common">Purple witchweed</name>
    <name type="synonym">Buchnera hermonthica</name>
    <dbReference type="NCBI Taxonomy" id="68872"/>
    <lineage>
        <taxon>Eukaryota</taxon>
        <taxon>Viridiplantae</taxon>
        <taxon>Streptophyta</taxon>
        <taxon>Embryophyta</taxon>
        <taxon>Tracheophyta</taxon>
        <taxon>Spermatophyta</taxon>
        <taxon>Magnoliopsida</taxon>
        <taxon>eudicotyledons</taxon>
        <taxon>Gunneridae</taxon>
        <taxon>Pentapetalae</taxon>
        <taxon>asterids</taxon>
        <taxon>lamiids</taxon>
        <taxon>Lamiales</taxon>
        <taxon>Orobanchaceae</taxon>
        <taxon>Buchnereae</taxon>
        <taxon>Striga</taxon>
    </lineage>
</organism>
<dbReference type="PANTHER" id="PTHR37697:SF2">
    <property type="entry name" value="AP2-LIKE ETHYLENE-RESPONSIVE TRANSCRIPTION FACTOR SNZ"/>
    <property type="match status" value="1"/>
</dbReference>
<comment type="caution">
    <text evidence="2">The sequence shown here is derived from an EMBL/GenBank/DDBJ whole genome shotgun (WGS) entry which is preliminary data.</text>
</comment>
<dbReference type="AlphaFoldDB" id="A0A9N7N543"/>
<sequence>MEMETETSSSPAADLITALEQATLMAKQLPIAADPSHIHQIKAALNSVHRRLLPFLYPPPQPSAPPRSQPENSVSSAVGGGGGDEPMEAADDDGEDEQDSRYVETVEGRLRACSIQNKRLKRQLSPSAAADWRRKGGDVAVLGGAPAAGFDPVGTKLSSLDLIYQFHA</sequence>
<protein>
    <submittedName>
        <fullName evidence="2">Uncharacterized protein</fullName>
    </submittedName>
</protein>
<dbReference type="PANTHER" id="PTHR37697">
    <property type="entry name" value="AP2-LIKE ETHYLENE-RESPONSIVE TRANSCRIPTION FACTOR SNZ"/>
    <property type="match status" value="1"/>
</dbReference>
<keyword evidence="3" id="KW-1185">Reference proteome</keyword>
<evidence type="ECO:0000313" key="3">
    <source>
        <dbReference type="Proteomes" id="UP001153555"/>
    </source>
</evidence>
<dbReference type="OrthoDB" id="672370at2759"/>
<gene>
    <name evidence="2" type="ORF">SHERM_18798</name>
</gene>
<reference evidence="2" key="1">
    <citation type="submission" date="2019-12" db="EMBL/GenBank/DDBJ databases">
        <authorList>
            <person name="Scholes J."/>
        </authorList>
    </citation>
    <scope>NUCLEOTIDE SEQUENCE</scope>
</reference>
<accession>A0A9N7N543</accession>
<proteinExistence type="predicted"/>